<feature type="domain" description="Poly A polymerase head" evidence="10">
    <location>
        <begin position="34"/>
        <end position="174"/>
    </location>
</feature>
<dbReference type="PANTHER" id="PTHR43051:SF1">
    <property type="entry name" value="POLYNUCLEOTIDE ADENYLYLTRANSFERASE FAMILY PROTEIN"/>
    <property type="match status" value="1"/>
</dbReference>
<dbReference type="Pfam" id="PF12626">
    <property type="entry name" value="PolyA_pol_arg_C"/>
    <property type="match status" value="1"/>
</dbReference>
<dbReference type="SUPFAM" id="SSF81891">
    <property type="entry name" value="Poly A polymerase C-terminal region-like"/>
    <property type="match status" value="1"/>
</dbReference>
<feature type="active site" evidence="7">
    <location>
        <position position="54"/>
    </location>
</feature>
<organism evidence="13 14">
    <name type="scientific">Luminiphilus syltensis NOR5-1B</name>
    <dbReference type="NCBI Taxonomy" id="565045"/>
    <lineage>
        <taxon>Bacteria</taxon>
        <taxon>Pseudomonadati</taxon>
        <taxon>Pseudomonadota</taxon>
        <taxon>Gammaproteobacteria</taxon>
        <taxon>Cellvibrionales</taxon>
        <taxon>Halieaceae</taxon>
        <taxon>Luminiphilus</taxon>
    </lineage>
</organism>
<dbReference type="HOGENOM" id="CLU_015961_0_0_6"/>
<dbReference type="InterPro" id="IPR002646">
    <property type="entry name" value="PolA_pol_head_dom"/>
</dbReference>
<evidence type="ECO:0000256" key="2">
    <source>
        <dbReference type="ARBA" id="ARBA00022679"/>
    </source>
</evidence>
<keyword evidence="5 7" id="KW-0694">RNA-binding</keyword>
<gene>
    <name evidence="7 13" type="primary">pcnB</name>
    <name evidence="13" type="ORF">NOR51B_824</name>
</gene>
<keyword evidence="13" id="KW-0548">Nucleotidyltransferase</keyword>
<reference evidence="14" key="1">
    <citation type="journal article" date="2013" name="BMC Microbiol.">
        <title>Taxonomy and evolution of bacteriochlorophyll a-containing members of the OM60/NOR5 clade of marine gammaproteobacteria: description of Luminiphilus syltensis gen. nov., sp. nov., reclassification of Haliea rubra as Pseudohaliea rubra gen. nov., comb. nov., and emendation of Chromatocurvus halotolerans.</title>
        <authorList>
            <person name="Spring S."/>
            <person name="Riedel T."/>
            <person name="Sproer C."/>
            <person name="Yan S."/>
            <person name="Harder J."/>
            <person name="Fuchs B.M."/>
        </authorList>
    </citation>
    <scope>NUCLEOTIDE SEQUENCE [LARGE SCALE GENOMIC DNA]</scope>
    <source>
        <strain evidence="14">NOR51-B</strain>
    </source>
</reference>
<keyword evidence="2 7" id="KW-0808">Transferase</keyword>
<protein>
    <recommendedName>
        <fullName evidence="7">Poly(A) polymerase I</fullName>
        <shortName evidence="7">PAP I</shortName>
        <ecNumber evidence="7">2.7.7.19</ecNumber>
    </recommendedName>
</protein>
<dbReference type="GO" id="GO:1990817">
    <property type="term" value="F:poly(A) RNA polymerase activity"/>
    <property type="evidence" value="ECO:0007669"/>
    <property type="project" value="UniProtKB-UniRule"/>
</dbReference>
<dbReference type="InterPro" id="IPR025866">
    <property type="entry name" value="PolyA_pol_arg_C_dom"/>
</dbReference>
<comment type="function">
    <text evidence="7">Adds poly(A) tail to the 3' end of many RNAs, which usually targets these RNAs for decay. Plays a significant role in the global control of gene expression, through influencing the rate of transcript degradation, and in the general RNA quality control.</text>
</comment>
<dbReference type="CDD" id="cd05398">
    <property type="entry name" value="NT_ClassII-CCAase"/>
    <property type="match status" value="1"/>
</dbReference>
<dbReference type="InterPro" id="IPR052191">
    <property type="entry name" value="tRNA_ntf/polyA_polymerase_I"/>
</dbReference>
<proteinExistence type="inferred from homology"/>
<evidence type="ECO:0000256" key="9">
    <source>
        <dbReference type="SAM" id="MobiDB-lite"/>
    </source>
</evidence>
<accession>B8KRY4</accession>
<dbReference type="eggNOG" id="COG0617">
    <property type="taxonomic scope" value="Bacteria"/>
</dbReference>
<dbReference type="RefSeq" id="WP_009019631.1">
    <property type="nucleotide sequence ID" value="NZ_DS999411.1"/>
</dbReference>
<evidence type="ECO:0000259" key="10">
    <source>
        <dbReference type="Pfam" id="PF01743"/>
    </source>
</evidence>
<dbReference type="AlphaFoldDB" id="B8KRY4"/>
<evidence type="ECO:0000256" key="8">
    <source>
        <dbReference type="RuleBase" id="RU003953"/>
    </source>
</evidence>
<evidence type="ECO:0000256" key="6">
    <source>
        <dbReference type="ARBA" id="ARBA00023163"/>
    </source>
</evidence>
<feature type="active site" evidence="7">
    <location>
        <position position="143"/>
    </location>
</feature>
<dbReference type="Pfam" id="PF12627">
    <property type="entry name" value="PolyA_pol_RNAbd"/>
    <property type="match status" value="1"/>
</dbReference>
<evidence type="ECO:0000256" key="4">
    <source>
        <dbReference type="ARBA" id="ARBA00022840"/>
    </source>
</evidence>
<comment type="catalytic activity">
    <reaction evidence="7">
        <text>RNA(n) + ATP = RNA(n)-3'-adenine ribonucleotide + diphosphate</text>
        <dbReference type="Rhea" id="RHEA:11332"/>
        <dbReference type="Rhea" id="RHEA-COMP:14527"/>
        <dbReference type="Rhea" id="RHEA-COMP:17347"/>
        <dbReference type="ChEBI" id="CHEBI:30616"/>
        <dbReference type="ChEBI" id="CHEBI:33019"/>
        <dbReference type="ChEBI" id="CHEBI:140395"/>
        <dbReference type="ChEBI" id="CHEBI:173115"/>
        <dbReference type="EC" id="2.7.7.19"/>
    </reaction>
</comment>
<feature type="region of interest" description="Disordered" evidence="9">
    <location>
        <begin position="409"/>
        <end position="432"/>
    </location>
</feature>
<feature type="active site" evidence="7">
    <location>
        <position position="52"/>
    </location>
</feature>
<dbReference type="HAMAP" id="MF_00957">
    <property type="entry name" value="PolyA_pol"/>
    <property type="match status" value="1"/>
</dbReference>
<name>B8KRY4_9GAMM</name>
<evidence type="ECO:0000259" key="11">
    <source>
        <dbReference type="Pfam" id="PF12626"/>
    </source>
</evidence>
<dbReference type="GO" id="GO:0043633">
    <property type="term" value="P:polyadenylation-dependent RNA catabolic process"/>
    <property type="evidence" value="ECO:0007669"/>
    <property type="project" value="InterPro"/>
</dbReference>
<dbReference type="Gene3D" id="3.30.460.10">
    <property type="entry name" value="Beta Polymerase, domain 2"/>
    <property type="match status" value="1"/>
</dbReference>
<dbReference type="PANTHER" id="PTHR43051">
    <property type="entry name" value="POLYNUCLEOTIDE ADENYLYLTRANSFERASE FAMILY PROTEIN"/>
    <property type="match status" value="1"/>
</dbReference>
<feature type="compositionally biased region" description="Basic residues" evidence="9">
    <location>
        <begin position="421"/>
        <end position="432"/>
    </location>
</feature>
<evidence type="ECO:0000256" key="7">
    <source>
        <dbReference type="HAMAP-Rule" id="MF_00957"/>
    </source>
</evidence>
<dbReference type="NCBIfam" id="TIGR01942">
    <property type="entry name" value="pcnB"/>
    <property type="match status" value="1"/>
</dbReference>
<feature type="region of interest" description="Disordered" evidence="9">
    <location>
        <begin position="98"/>
        <end position="121"/>
    </location>
</feature>
<sequence length="432" mass="48953">MRVITPDVHRISPNLVSEAAVKVVSRLKSKGYEAYIVGGAVRDLLLGGQPKDFDVGTNATPEQIKAVFKNARIIGRRFQIVHVRFGPEIIEVTTYRGHHASGSAPASGKDSGNTKAHSRQSDKGLLLRDNVYGTLEEDAARRDLTINALYYDPEDESVLDQLNGMADVEARLVRVIGEPHTRYREDPVRMLRVLRFAAKLQFDVESETDHAIAECAPLLAEIPSARLFDEFLKLFMAGYATPTFKLLYRYGLLHHLFPEPTRVLAHEARHYELVVAAMESTDRRVREDRPVTPAFLLAAIMWPVVQERAAELIHAGETAIPAFHSSGQQVVAEVCVHTAIPKRFSLPMREMWDFQPKLERRQPKQIKSLLASRRFRAAYDLLLLREASGEKLNDCGQFWTEQQEIYPDLVGSAPRRDPPPNRRRGRRRRTPQ</sequence>
<dbReference type="EC" id="2.7.7.19" evidence="7"/>
<keyword evidence="4 7" id="KW-0067">ATP-binding</keyword>
<dbReference type="Proteomes" id="UP000004699">
    <property type="component" value="Unassembled WGS sequence"/>
</dbReference>
<evidence type="ECO:0000256" key="5">
    <source>
        <dbReference type="ARBA" id="ARBA00022884"/>
    </source>
</evidence>
<dbReference type="InterPro" id="IPR032828">
    <property type="entry name" value="PolyA_RNA-bd"/>
</dbReference>
<keyword evidence="1 7" id="KW-0507">mRNA processing</keyword>
<dbReference type="InterPro" id="IPR043519">
    <property type="entry name" value="NT_sf"/>
</dbReference>
<feature type="domain" description="Polymerase A arginine-rich C-terminal" evidence="11">
    <location>
        <begin position="316"/>
        <end position="428"/>
    </location>
</feature>
<evidence type="ECO:0000313" key="13">
    <source>
        <dbReference type="EMBL" id="EED34884.1"/>
    </source>
</evidence>
<dbReference type="Pfam" id="PF01743">
    <property type="entry name" value="PolyA_pol"/>
    <property type="match status" value="1"/>
</dbReference>
<comment type="similarity">
    <text evidence="7 8">Belongs to the tRNA nucleotidyltransferase/poly(A) polymerase family.</text>
</comment>
<keyword evidence="6 7" id="KW-0804">Transcription</keyword>
<evidence type="ECO:0000256" key="3">
    <source>
        <dbReference type="ARBA" id="ARBA00022741"/>
    </source>
</evidence>
<dbReference type="EMBL" id="DS999411">
    <property type="protein sequence ID" value="EED34884.1"/>
    <property type="molecule type" value="Genomic_DNA"/>
</dbReference>
<dbReference type="STRING" id="565045.NOR51B_824"/>
<evidence type="ECO:0000256" key="1">
    <source>
        <dbReference type="ARBA" id="ARBA00022664"/>
    </source>
</evidence>
<dbReference type="Gene3D" id="1.10.3090.10">
    <property type="entry name" value="cca-adding enzyme, domain 2"/>
    <property type="match status" value="1"/>
</dbReference>
<dbReference type="SUPFAM" id="SSF81301">
    <property type="entry name" value="Nucleotidyltransferase"/>
    <property type="match status" value="1"/>
</dbReference>
<evidence type="ECO:0000313" key="14">
    <source>
        <dbReference type="Proteomes" id="UP000004699"/>
    </source>
</evidence>
<keyword evidence="14" id="KW-1185">Reference proteome</keyword>
<evidence type="ECO:0000259" key="12">
    <source>
        <dbReference type="Pfam" id="PF12627"/>
    </source>
</evidence>
<keyword evidence="3 7" id="KW-0547">Nucleotide-binding</keyword>
<feature type="domain" description="tRNA nucleotidyltransferase/poly(A) polymerase RNA and SrmB- binding" evidence="12">
    <location>
        <begin position="202"/>
        <end position="260"/>
    </location>
</feature>
<dbReference type="GO" id="GO:0006397">
    <property type="term" value="P:mRNA processing"/>
    <property type="evidence" value="ECO:0007669"/>
    <property type="project" value="UniProtKB-KW"/>
</dbReference>
<dbReference type="GO" id="GO:0003723">
    <property type="term" value="F:RNA binding"/>
    <property type="evidence" value="ECO:0007669"/>
    <property type="project" value="UniProtKB-UniRule"/>
</dbReference>
<dbReference type="GO" id="GO:0005524">
    <property type="term" value="F:ATP binding"/>
    <property type="evidence" value="ECO:0007669"/>
    <property type="project" value="UniProtKB-UniRule"/>
</dbReference>
<dbReference type="InterPro" id="IPR010206">
    <property type="entry name" value="PolA_pol_I"/>
</dbReference>